<protein>
    <submittedName>
        <fullName evidence="4">Retinol dehydrogenase 11-like</fullName>
    </submittedName>
</protein>
<dbReference type="InterPro" id="IPR036291">
    <property type="entry name" value="NAD(P)-bd_dom_sf"/>
</dbReference>
<feature type="signal peptide" evidence="2">
    <location>
        <begin position="1"/>
        <end position="23"/>
    </location>
</feature>
<evidence type="ECO:0000256" key="2">
    <source>
        <dbReference type="SAM" id="SignalP"/>
    </source>
</evidence>
<keyword evidence="2" id="KW-0732">Signal</keyword>
<dbReference type="SUPFAM" id="SSF51735">
    <property type="entry name" value="NAD(P)-binding Rossmann-fold domains"/>
    <property type="match status" value="1"/>
</dbReference>
<keyword evidence="3" id="KW-1185">Reference proteome</keyword>
<organism evidence="3 4">
    <name type="scientific">Limulus polyphemus</name>
    <name type="common">Atlantic horseshoe crab</name>
    <dbReference type="NCBI Taxonomy" id="6850"/>
    <lineage>
        <taxon>Eukaryota</taxon>
        <taxon>Metazoa</taxon>
        <taxon>Ecdysozoa</taxon>
        <taxon>Arthropoda</taxon>
        <taxon>Chelicerata</taxon>
        <taxon>Merostomata</taxon>
        <taxon>Xiphosura</taxon>
        <taxon>Limulidae</taxon>
        <taxon>Limulus</taxon>
    </lineage>
</organism>
<gene>
    <name evidence="4" type="primary">LOC106472607</name>
</gene>
<evidence type="ECO:0000256" key="1">
    <source>
        <dbReference type="ARBA" id="ARBA00023002"/>
    </source>
</evidence>
<feature type="chain" id="PRO_5046139006" evidence="2">
    <location>
        <begin position="24"/>
        <end position="194"/>
    </location>
</feature>
<name>A0ABM1BU61_LIMPO</name>
<dbReference type="PANTHER" id="PTHR43157">
    <property type="entry name" value="PHOSPHATIDYLINOSITOL-GLYCAN BIOSYNTHESIS CLASS F PROTEIN-RELATED"/>
    <property type="match status" value="1"/>
</dbReference>
<dbReference type="Gene3D" id="3.40.50.720">
    <property type="entry name" value="NAD(P)-binding Rossmann-like Domain"/>
    <property type="match status" value="1"/>
</dbReference>
<dbReference type="RefSeq" id="XP_013788714.2">
    <property type="nucleotide sequence ID" value="XM_013933260.2"/>
</dbReference>
<dbReference type="GeneID" id="106472607"/>
<dbReference type="PANTHER" id="PTHR43157:SF31">
    <property type="entry name" value="PHOSPHATIDYLINOSITOL-GLYCAN BIOSYNTHESIS CLASS F PROTEIN"/>
    <property type="match status" value="1"/>
</dbReference>
<sequence length="194" mass="21729">MMGVNYVGHFLLTVLLLDKLSRCPDGPARVINIVCGSCKKGNLANLWNLEGQRDGNYSFRHHYHNSKLAQYIFTKELSRRFRSVGILAFAVNPGLVSSGLYKALKGISGQLTQICAKVLYRTPEEGIQTILHCLLAKGIEPNSGALFRDCRVQDINVPKWDDQVAKELWENTCRLIKQKGIPITLKENDDEGIS</sequence>
<evidence type="ECO:0000313" key="4">
    <source>
        <dbReference type="RefSeq" id="XP_013788714.2"/>
    </source>
</evidence>
<dbReference type="Proteomes" id="UP000694941">
    <property type="component" value="Unplaced"/>
</dbReference>
<keyword evidence="1" id="KW-0560">Oxidoreductase</keyword>
<accession>A0ABM1BU61</accession>
<reference evidence="4" key="1">
    <citation type="submission" date="2025-08" db="UniProtKB">
        <authorList>
            <consortium name="RefSeq"/>
        </authorList>
    </citation>
    <scope>IDENTIFICATION</scope>
    <source>
        <tissue evidence="4">Muscle</tissue>
    </source>
</reference>
<proteinExistence type="predicted"/>
<evidence type="ECO:0000313" key="3">
    <source>
        <dbReference type="Proteomes" id="UP000694941"/>
    </source>
</evidence>